<dbReference type="PANTHER" id="PTHR33507">
    <property type="entry name" value="INNER MEMBRANE PROTEIN YBBJ"/>
    <property type="match status" value="1"/>
</dbReference>
<evidence type="ECO:0000259" key="6">
    <source>
        <dbReference type="Pfam" id="PF01957"/>
    </source>
</evidence>
<dbReference type="RefSeq" id="WP_068124159.1">
    <property type="nucleotide sequence ID" value="NZ_CCXJ01000692.1"/>
</dbReference>
<reference evidence="7 8" key="1">
    <citation type="submission" date="2023-07" db="EMBL/GenBank/DDBJ databases">
        <title>Sequencing the genomes of 1000 actinobacteria strains.</title>
        <authorList>
            <person name="Klenk H.-P."/>
        </authorList>
    </citation>
    <scope>NUCLEOTIDE SEQUENCE [LARGE SCALE GENOMIC DNA]</scope>
    <source>
        <strain evidence="7 8">GD13</strain>
    </source>
</reference>
<dbReference type="Proteomes" id="UP001240447">
    <property type="component" value="Unassembled WGS sequence"/>
</dbReference>
<dbReference type="GO" id="GO:0006508">
    <property type="term" value="P:proteolysis"/>
    <property type="evidence" value="ECO:0007669"/>
    <property type="project" value="UniProtKB-KW"/>
</dbReference>
<comment type="caution">
    <text evidence="7">The sequence shown here is derived from an EMBL/GenBank/DDBJ whole genome shotgun (WGS) entry which is preliminary data.</text>
</comment>
<dbReference type="EMBL" id="JAUSQM010000001">
    <property type="protein sequence ID" value="MDP9823071.1"/>
    <property type="molecule type" value="Genomic_DNA"/>
</dbReference>
<evidence type="ECO:0000256" key="1">
    <source>
        <dbReference type="ARBA" id="ARBA00004141"/>
    </source>
</evidence>
<dbReference type="Pfam" id="PF01957">
    <property type="entry name" value="NfeD"/>
    <property type="match status" value="1"/>
</dbReference>
<evidence type="ECO:0000313" key="8">
    <source>
        <dbReference type="Proteomes" id="UP001240447"/>
    </source>
</evidence>
<keyword evidence="4 5" id="KW-0472">Membrane</keyword>
<evidence type="ECO:0000256" key="2">
    <source>
        <dbReference type="ARBA" id="ARBA00022692"/>
    </source>
</evidence>
<evidence type="ECO:0000256" key="3">
    <source>
        <dbReference type="ARBA" id="ARBA00022989"/>
    </source>
</evidence>
<dbReference type="GO" id="GO:0008233">
    <property type="term" value="F:peptidase activity"/>
    <property type="evidence" value="ECO:0007669"/>
    <property type="project" value="UniProtKB-KW"/>
</dbReference>
<keyword evidence="8" id="KW-1185">Reference proteome</keyword>
<keyword evidence="3 5" id="KW-1133">Transmembrane helix</keyword>
<keyword evidence="7" id="KW-0645">Protease</keyword>
<sequence length="152" mass="16218">MEWFREHAWESWLVLAVLLGVAELFSLEFVLLMLAVGALGGSLTAAFGGPVVLQALLAVVTAVAMLWLVRPSMARRLHAGPSLTLGHEALVGQQGIALAPITAHDGQIRIRGEVWTARPYDETLVIAEGATVDILEIRGATALVHPVPELDA</sequence>
<gene>
    <name evidence="7" type="ORF">J2S59_002880</name>
</gene>
<dbReference type="InterPro" id="IPR052165">
    <property type="entry name" value="Membrane_assoc_protease"/>
</dbReference>
<dbReference type="SUPFAM" id="SSF141322">
    <property type="entry name" value="NfeD domain-like"/>
    <property type="match status" value="1"/>
</dbReference>
<dbReference type="PANTHER" id="PTHR33507:SF3">
    <property type="entry name" value="INNER MEMBRANE PROTEIN YBBJ"/>
    <property type="match status" value="1"/>
</dbReference>
<organism evidence="7 8">
    <name type="scientific">Nocardioides massiliensis</name>
    <dbReference type="NCBI Taxonomy" id="1325935"/>
    <lineage>
        <taxon>Bacteria</taxon>
        <taxon>Bacillati</taxon>
        <taxon>Actinomycetota</taxon>
        <taxon>Actinomycetes</taxon>
        <taxon>Propionibacteriales</taxon>
        <taxon>Nocardioidaceae</taxon>
        <taxon>Nocardioides</taxon>
    </lineage>
</organism>
<name>A0ABT9NRL9_9ACTN</name>
<keyword evidence="7" id="KW-0378">Hydrolase</keyword>
<feature type="transmembrane region" description="Helical" evidence="5">
    <location>
        <begin position="12"/>
        <end position="39"/>
    </location>
</feature>
<evidence type="ECO:0000313" key="7">
    <source>
        <dbReference type="EMBL" id="MDP9823071.1"/>
    </source>
</evidence>
<accession>A0ABT9NRL9</accession>
<keyword evidence="2 5" id="KW-0812">Transmembrane</keyword>
<dbReference type="InterPro" id="IPR012340">
    <property type="entry name" value="NA-bd_OB-fold"/>
</dbReference>
<evidence type="ECO:0000256" key="4">
    <source>
        <dbReference type="ARBA" id="ARBA00023136"/>
    </source>
</evidence>
<dbReference type="Gene3D" id="2.40.50.140">
    <property type="entry name" value="Nucleic acid-binding proteins"/>
    <property type="match status" value="1"/>
</dbReference>
<dbReference type="InterPro" id="IPR002810">
    <property type="entry name" value="NfeD-like_C"/>
</dbReference>
<evidence type="ECO:0000256" key="5">
    <source>
        <dbReference type="SAM" id="Phobius"/>
    </source>
</evidence>
<comment type="subcellular location">
    <subcellularLocation>
        <location evidence="1">Membrane</location>
        <topology evidence="1">Multi-pass membrane protein</topology>
    </subcellularLocation>
</comment>
<proteinExistence type="predicted"/>
<feature type="transmembrane region" description="Helical" evidence="5">
    <location>
        <begin position="51"/>
        <end position="69"/>
    </location>
</feature>
<feature type="domain" description="NfeD-like C-terminal" evidence="6">
    <location>
        <begin position="88"/>
        <end position="146"/>
    </location>
</feature>
<protein>
    <submittedName>
        <fullName evidence="7">Membrane protein implicated in regulation of membrane protease activity</fullName>
    </submittedName>
</protein>